<feature type="compositionally biased region" description="Low complexity" evidence="2">
    <location>
        <begin position="64"/>
        <end position="101"/>
    </location>
</feature>
<evidence type="ECO:0000313" key="4">
    <source>
        <dbReference type="Proteomes" id="UP000515135"/>
    </source>
</evidence>
<dbReference type="InterPro" id="IPR036875">
    <property type="entry name" value="Znf_CCHC_sf"/>
</dbReference>
<sequence length="279" mass="30957">MAERQNPVRPQGRGARDVPQRDGQPGQAQVQDVGQVDQERQPAGGEQGQDAVQQENPPPPPENPEQQEQEQVQEGHPVRAGAQARQEPAAGAQPQANQQGLADLRTEFAALRQEINRLRGTSVDGIKDELIQHASRPKAAFDAKKAMGLMETLSRQATQSNHPKAEEYKAILQQLRPLEEKEYFKDIILDLFGSQVVKQVNKSIAGFVKSHAAIHHAEKGASGSGQTLQTIRQTGNRYTPYRYRSAGRGRGPRPEDKCNNCNEKGHWDRDCPLPHKDKK</sequence>
<gene>
    <name evidence="5" type="primary">LOC109477125</name>
</gene>
<reference evidence="5" key="1">
    <citation type="submission" date="2025-08" db="UniProtKB">
        <authorList>
            <consortium name="RefSeq"/>
        </authorList>
    </citation>
    <scope>IDENTIFICATION</scope>
    <source>
        <tissue evidence="5">Gonad</tissue>
    </source>
</reference>
<dbReference type="PROSITE" id="PS50158">
    <property type="entry name" value="ZF_CCHC"/>
    <property type="match status" value="1"/>
</dbReference>
<feature type="compositionally biased region" description="Basic and acidic residues" evidence="2">
    <location>
        <begin position="252"/>
        <end position="279"/>
    </location>
</feature>
<dbReference type="SMART" id="SM00343">
    <property type="entry name" value="ZnF_C2HC"/>
    <property type="match status" value="1"/>
</dbReference>
<dbReference type="Gene3D" id="4.10.60.10">
    <property type="entry name" value="Zinc finger, CCHC-type"/>
    <property type="match status" value="1"/>
</dbReference>
<dbReference type="RefSeq" id="XP_019633742.1">
    <property type="nucleotide sequence ID" value="XM_019778183.1"/>
</dbReference>
<keyword evidence="4" id="KW-1185">Reference proteome</keyword>
<dbReference type="GO" id="GO:0008270">
    <property type="term" value="F:zinc ion binding"/>
    <property type="evidence" value="ECO:0007669"/>
    <property type="project" value="UniProtKB-KW"/>
</dbReference>
<dbReference type="GeneID" id="109477125"/>
<organism evidence="4 5">
    <name type="scientific">Branchiostoma belcheri</name>
    <name type="common">Amphioxus</name>
    <dbReference type="NCBI Taxonomy" id="7741"/>
    <lineage>
        <taxon>Eukaryota</taxon>
        <taxon>Metazoa</taxon>
        <taxon>Chordata</taxon>
        <taxon>Cephalochordata</taxon>
        <taxon>Leptocardii</taxon>
        <taxon>Amphioxiformes</taxon>
        <taxon>Branchiostomatidae</taxon>
        <taxon>Branchiostoma</taxon>
    </lineage>
</organism>
<accession>A0A6P4ZS32</accession>
<dbReference type="GO" id="GO:0003676">
    <property type="term" value="F:nucleic acid binding"/>
    <property type="evidence" value="ECO:0007669"/>
    <property type="project" value="InterPro"/>
</dbReference>
<keyword evidence="1" id="KW-0479">Metal-binding</keyword>
<dbReference type="KEGG" id="bbel:109477125"/>
<evidence type="ECO:0000259" key="3">
    <source>
        <dbReference type="PROSITE" id="PS50158"/>
    </source>
</evidence>
<protein>
    <submittedName>
        <fullName evidence="5">Uncharacterized protein LOC109477125</fullName>
    </submittedName>
</protein>
<dbReference type="OrthoDB" id="10068651at2759"/>
<evidence type="ECO:0000256" key="2">
    <source>
        <dbReference type="SAM" id="MobiDB-lite"/>
    </source>
</evidence>
<proteinExistence type="predicted"/>
<dbReference type="SUPFAM" id="SSF57756">
    <property type="entry name" value="Retrovirus zinc finger-like domains"/>
    <property type="match status" value="1"/>
</dbReference>
<dbReference type="Proteomes" id="UP000515135">
    <property type="component" value="Unplaced"/>
</dbReference>
<dbReference type="InterPro" id="IPR001878">
    <property type="entry name" value="Znf_CCHC"/>
</dbReference>
<feature type="region of interest" description="Disordered" evidence="2">
    <location>
        <begin position="1"/>
        <end position="101"/>
    </location>
</feature>
<name>A0A6P4ZS32_BRABE</name>
<feature type="compositionally biased region" description="Low complexity" evidence="2">
    <location>
        <begin position="22"/>
        <end position="36"/>
    </location>
</feature>
<keyword evidence="1" id="KW-0863">Zinc-finger</keyword>
<evidence type="ECO:0000256" key="1">
    <source>
        <dbReference type="PROSITE-ProRule" id="PRU00047"/>
    </source>
</evidence>
<dbReference type="AlphaFoldDB" id="A0A6P4ZS32"/>
<evidence type="ECO:0000313" key="5">
    <source>
        <dbReference type="RefSeq" id="XP_019633742.1"/>
    </source>
</evidence>
<feature type="domain" description="CCHC-type" evidence="3">
    <location>
        <begin position="257"/>
        <end position="272"/>
    </location>
</feature>
<feature type="region of interest" description="Disordered" evidence="2">
    <location>
        <begin position="241"/>
        <end position="279"/>
    </location>
</feature>
<keyword evidence="1" id="KW-0862">Zinc</keyword>
<dbReference type="Pfam" id="PF00098">
    <property type="entry name" value="zf-CCHC"/>
    <property type="match status" value="1"/>
</dbReference>